<accession>A0A6J6N5B5</accession>
<reference evidence="3" key="1">
    <citation type="submission" date="2020-05" db="EMBL/GenBank/DDBJ databases">
        <authorList>
            <person name="Chiriac C."/>
            <person name="Salcher M."/>
            <person name="Ghai R."/>
            <person name="Kavagutti S V."/>
        </authorList>
    </citation>
    <scope>NUCLEOTIDE SEQUENCE</scope>
</reference>
<dbReference type="EMBL" id="CAEZUJ010000001">
    <property type="protein sequence ID" value="CAB4588736.1"/>
    <property type="molecule type" value="Genomic_DNA"/>
</dbReference>
<evidence type="ECO:0000313" key="6">
    <source>
        <dbReference type="EMBL" id="CAB4862644.1"/>
    </source>
</evidence>
<proteinExistence type="predicted"/>
<sequence>MNAENTFTVRGATIIDGTGSVGVRADLLVINGKIAINGKILKGEEQGKIFDGSDLTVTPGFIDLHAHSDLAVLADKEHLAKVTQGVTLEVVGQDGLSYVPADENTQAQLREQLYGWNGDPNGFNWNFNSVAQYLSRVDEGAAVNVAYLIPHGTVRMMVKDNDEGFADKTELSKMAELVDAGMREGAVGLSAGLTYTPAMYASDDELIHLCKVVAKYGGYYAPHHRNYGLQFLDAVDDCIEISRASGSPLHLTHCNMTAQIYHGKTDLLFEKLSKADRDGLDVTLDSYPYLAGSTYLHALLPSWVQAGGLSSMRERLQSNEVRAKVTNALNVSGSDGNQGGTVDWKAVVVAGVEKSLDLVGVSIEAAAKSAGKEPSEFYLDLIAKEDYHASCIIFKGHEGNTRAIMQHPKHMVGSDGILTGNRPHPRSYGTFARYLGHYAREEKVLTFEGAVNRMTGRPAGRLGLTDRGIIKEGMHADLVMLDAASVIDRSTYENPRLPAAGFEYVWIGGVATLDQGARTSNLPGRAIRSTN</sequence>
<organism evidence="3">
    <name type="scientific">freshwater metagenome</name>
    <dbReference type="NCBI Taxonomy" id="449393"/>
    <lineage>
        <taxon>unclassified sequences</taxon>
        <taxon>metagenomes</taxon>
        <taxon>ecological metagenomes</taxon>
    </lineage>
</organism>
<dbReference type="InterPro" id="IPR011059">
    <property type="entry name" value="Metal-dep_hydrolase_composite"/>
</dbReference>
<dbReference type="EMBL" id="CAEZXH010000020">
    <property type="protein sequence ID" value="CAB4680348.1"/>
    <property type="molecule type" value="Genomic_DNA"/>
</dbReference>
<dbReference type="GO" id="GO:0016812">
    <property type="term" value="F:hydrolase activity, acting on carbon-nitrogen (but not peptide) bonds, in cyclic amides"/>
    <property type="evidence" value="ECO:0007669"/>
    <property type="project" value="TreeGrafter"/>
</dbReference>
<evidence type="ECO:0000313" key="7">
    <source>
        <dbReference type="EMBL" id="CAB5037922.1"/>
    </source>
</evidence>
<dbReference type="GO" id="GO:0016811">
    <property type="term" value="F:hydrolase activity, acting on carbon-nitrogen (but not peptide) bonds, in linear amides"/>
    <property type="evidence" value="ECO:0007669"/>
    <property type="project" value="InterPro"/>
</dbReference>
<dbReference type="EMBL" id="CAFBPY010000091">
    <property type="protein sequence ID" value="CAB5037922.1"/>
    <property type="molecule type" value="Genomic_DNA"/>
</dbReference>
<evidence type="ECO:0000313" key="3">
    <source>
        <dbReference type="EMBL" id="CAB4680348.1"/>
    </source>
</evidence>
<dbReference type="GO" id="GO:0005829">
    <property type="term" value="C:cytosol"/>
    <property type="evidence" value="ECO:0007669"/>
    <property type="project" value="TreeGrafter"/>
</dbReference>
<dbReference type="EMBL" id="CAFBLI010000026">
    <property type="protein sequence ID" value="CAB4862644.1"/>
    <property type="molecule type" value="Genomic_DNA"/>
</dbReference>
<dbReference type="Pfam" id="PF07969">
    <property type="entry name" value="Amidohydro_3"/>
    <property type="match status" value="2"/>
</dbReference>
<dbReference type="SUPFAM" id="SSF51556">
    <property type="entry name" value="Metallo-dependent hydrolases"/>
    <property type="match status" value="1"/>
</dbReference>
<dbReference type="InterPro" id="IPR032466">
    <property type="entry name" value="Metal_Hydrolase"/>
</dbReference>
<dbReference type="EMBL" id="CAEZZS010000035">
    <property type="protein sequence ID" value="CAB4778607.1"/>
    <property type="molecule type" value="Genomic_DNA"/>
</dbReference>
<feature type="domain" description="Amidohydrolase 3" evidence="1">
    <location>
        <begin position="400"/>
        <end position="510"/>
    </location>
</feature>
<evidence type="ECO:0000313" key="4">
    <source>
        <dbReference type="EMBL" id="CAB4714683.1"/>
    </source>
</evidence>
<evidence type="ECO:0000259" key="1">
    <source>
        <dbReference type="Pfam" id="PF07969"/>
    </source>
</evidence>
<dbReference type="CDD" id="cd01297">
    <property type="entry name" value="D-aminoacylase"/>
    <property type="match status" value="1"/>
</dbReference>
<dbReference type="InterPro" id="IPR013108">
    <property type="entry name" value="Amidohydro_3"/>
</dbReference>
<gene>
    <name evidence="2" type="ORF">UFOPK1811_00024</name>
    <name evidence="3" type="ORF">UFOPK2360_00495</name>
    <name evidence="4" type="ORF">UFOPK2659_00293</name>
    <name evidence="5" type="ORF">UFOPK2922_00851</name>
    <name evidence="6" type="ORF">UFOPK3306_00505</name>
    <name evidence="7" type="ORF">UFOPK4209_00665</name>
</gene>
<dbReference type="PANTHER" id="PTHR11647:SF1">
    <property type="entry name" value="COLLAPSIN RESPONSE MEDIATOR PROTEIN"/>
    <property type="match status" value="1"/>
</dbReference>
<dbReference type="InterPro" id="IPR050378">
    <property type="entry name" value="Metallo-dep_Hydrolases_sf"/>
</dbReference>
<dbReference type="InterPro" id="IPR023100">
    <property type="entry name" value="D-aminoacylase_insert_dom_sf"/>
</dbReference>
<dbReference type="Gene3D" id="2.30.40.10">
    <property type="entry name" value="Urease, subunit C, domain 1"/>
    <property type="match status" value="1"/>
</dbReference>
<dbReference type="EMBL" id="CAEZYJ010000024">
    <property type="protein sequence ID" value="CAB4714683.1"/>
    <property type="molecule type" value="Genomic_DNA"/>
</dbReference>
<feature type="domain" description="Amidohydrolase 3" evidence="1">
    <location>
        <begin position="49"/>
        <end position="260"/>
    </location>
</feature>
<dbReference type="Gene3D" id="3.20.20.140">
    <property type="entry name" value="Metal-dependent hydrolases"/>
    <property type="match status" value="1"/>
</dbReference>
<dbReference type="SUPFAM" id="SSF51338">
    <property type="entry name" value="Composite domain of metallo-dependent hydrolases"/>
    <property type="match status" value="1"/>
</dbReference>
<evidence type="ECO:0000313" key="2">
    <source>
        <dbReference type="EMBL" id="CAB4588736.1"/>
    </source>
</evidence>
<dbReference type="AlphaFoldDB" id="A0A6J6N5B5"/>
<dbReference type="Gene3D" id="3.30.1490.130">
    <property type="entry name" value="D-aminoacylase. Domain 3"/>
    <property type="match status" value="1"/>
</dbReference>
<protein>
    <submittedName>
        <fullName evidence="3">Unannotated protein</fullName>
    </submittedName>
</protein>
<name>A0A6J6N5B5_9ZZZZ</name>
<dbReference type="PANTHER" id="PTHR11647">
    <property type="entry name" value="HYDRANTOINASE/DIHYDROPYRIMIDINASE FAMILY MEMBER"/>
    <property type="match status" value="1"/>
</dbReference>
<evidence type="ECO:0000313" key="5">
    <source>
        <dbReference type="EMBL" id="CAB4778607.1"/>
    </source>
</evidence>